<dbReference type="Proteomes" id="UP000503462">
    <property type="component" value="Chromosome 3"/>
</dbReference>
<dbReference type="InterPro" id="IPR000719">
    <property type="entry name" value="Prot_kinase_dom"/>
</dbReference>
<dbReference type="Gene3D" id="1.10.510.10">
    <property type="entry name" value="Transferase(Phosphotransferase) domain 1"/>
    <property type="match status" value="1"/>
</dbReference>
<dbReference type="GO" id="GO:0005524">
    <property type="term" value="F:ATP binding"/>
    <property type="evidence" value="ECO:0007669"/>
    <property type="project" value="InterPro"/>
</dbReference>
<reference evidence="3 4" key="1">
    <citation type="journal article" date="2016" name="Sci. Rep.">
        <title>Peltaster fructicola genome reveals evolution from an invasive phytopathogen to an ectophytic parasite.</title>
        <authorList>
            <person name="Xu C."/>
            <person name="Chen H."/>
            <person name="Gleason M.L."/>
            <person name="Xu J.R."/>
            <person name="Liu H."/>
            <person name="Zhang R."/>
            <person name="Sun G."/>
        </authorList>
    </citation>
    <scope>NUCLEOTIDE SEQUENCE [LARGE SCALE GENOMIC DNA]</scope>
    <source>
        <strain evidence="3 4">LNHT1506</strain>
    </source>
</reference>
<dbReference type="OrthoDB" id="1738954at2759"/>
<gene>
    <name evidence="3" type="ORF">AMS68_004448</name>
</gene>
<feature type="compositionally biased region" description="Low complexity" evidence="1">
    <location>
        <begin position="574"/>
        <end position="590"/>
    </location>
</feature>
<dbReference type="Gene3D" id="3.30.200.20">
    <property type="entry name" value="Phosphorylase Kinase, domain 1"/>
    <property type="match status" value="1"/>
</dbReference>
<accession>A0A6H0XW93</accession>
<dbReference type="CDD" id="cd14096">
    <property type="entry name" value="STKc_RCK1-like"/>
    <property type="match status" value="1"/>
</dbReference>
<name>A0A6H0XW93_9PEZI</name>
<dbReference type="AlphaFoldDB" id="A0A6H0XW93"/>
<keyword evidence="4" id="KW-1185">Reference proteome</keyword>
<dbReference type="InterPro" id="IPR008271">
    <property type="entry name" value="Ser/Thr_kinase_AS"/>
</dbReference>
<sequence>MSTIQNLKNFIRHGKQARDGKSPQDQATTHISNVHAQPQKHGGISEPNFYEHAPPKVHADYSAAAVDNRNVAAKAGHAAADAVEKQQKRDQKAKDYDSSVLERIVAEERESKGKLPKYPGLDRYTLIEKMGDGAFSNVYKARDNSGAYGEVAIKVVRKFEMNSTQANVLHPDFEKKAPKGVERANILKEVQIMRNLDHPNIVSLVEFSESRQYYYIILELCPGGELFHQIVRLTYFSEDLSRHVIVQVAKALDYLHEEAGVVHRDIKPENLLFYPTAFVPTKNPHPKATDEEDKADEGEFVKGVGAGGIGVIKIADFGLSKVIWDSQTMTPCGTVGYTAPEIVKDERYSKRVDMWALGCVLYTLLCGFPPFYDESIQVLTEKVARGQYTFLSPWWDDISKSAQDLVSHLLTVDPDKRYDIRQFLNHPWIRGTDEPTNAAADAPPLATPLYTRSGQMNVKDASPMKPDFAYLDETPGARRMDFRSPGAVNLREVFDVGYSVHRQEEEGKRRKNFKQGFRGGMALNSLNALDEDEDYDDEAGSASYEAAQQAKLPKAGQPDIGGMERQMRNTTLSAAAQARQQAAPKQPQQKGYGQHSPEVAAAAKRQVKSKGAFELSLDNATLLGRRKKPEPSSLREQVV</sequence>
<dbReference type="PROSITE" id="PS50011">
    <property type="entry name" value="PROTEIN_KINASE_DOM"/>
    <property type="match status" value="1"/>
</dbReference>
<protein>
    <recommendedName>
        <fullName evidence="2">Protein kinase domain-containing protein</fullName>
    </recommendedName>
</protein>
<feature type="region of interest" description="Disordered" evidence="1">
    <location>
        <begin position="533"/>
        <end position="639"/>
    </location>
</feature>
<dbReference type="FunFam" id="3.30.200.20:FF:000425">
    <property type="entry name" value="Putative calcium/calmodulin-dependent protein kinase"/>
    <property type="match status" value="1"/>
</dbReference>
<feature type="domain" description="Protein kinase" evidence="2">
    <location>
        <begin position="124"/>
        <end position="429"/>
    </location>
</feature>
<feature type="region of interest" description="Disordered" evidence="1">
    <location>
        <begin position="1"/>
        <end position="29"/>
    </location>
</feature>
<dbReference type="SMART" id="SM00220">
    <property type="entry name" value="S_TKc"/>
    <property type="match status" value="1"/>
</dbReference>
<dbReference type="EMBL" id="CP051141">
    <property type="protein sequence ID" value="QIW98930.1"/>
    <property type="molecule type" value="Genomic_DNA"/>
</dbReference>
<proteinExistence type="predicted"/>
<dbReference type="InterPro" id="IPR011009">
    <property type="entry name" value="Kinase-like_dom_sf"/>
</dbReference>
<evidence type="ECO:0000256" key="1">
    <source>
        <dbReference type="SAM" id="MobiDB-lite"/>
    </source>
</evidence>
<dbReference type="SUPFAM" id="SSF56112">
    <property type="entry name" value="Protein kinase-like (PK-like)"/>
    <property type="match status" value="1"/>
</dbReference>
<dbReference type="PANTHER" id="PTHR24347">
    <property type="entry name" value="SERINE/THREONINE-PROTEIN KINASE"/>
    <property type="match status" value="1"/>
</dbReference>
<dbReference type="GO" id="GO:0004672">
    <property type="term" value="F:protein kinase activity"/>
    <property type="evidence" value="ECO:0007669"/>
    <property type="project" value="InterPro"/>
</dbReference>
<evidence type="ECO:0000259" key="2">
    <source>
        <dbReference type="PROSITE" id="PS50011"/>
    </source>
</evidence>
<evidence type="ECO:0000313" key="3">
    <source>
        <dbReference type="EMBL" id="QIW98930.1"/>
    </source>
</evidence>
<organism evidence="3 4">
    <name type="scientific">Peltaster fructicola</name>
    <dbReference type="NCBI Taxonomy" id="286661"/>
    <lineage>
        <taxon>Eukaryota</taxon>
        <taxon>Fungi</taxon>
        <taxon>Dikarya</taxon>
        <taxon>Ascomycota</taxon>
        <taxon>Pezizomycotina</taxon>
        <taxon>Dothideomycetes</taxon>
        <taxon>Dothideomycetes incertae sedis</taxon>
        <taxon>Peltaster</taxon>
    </lineage>
</organism>
<dbReference type="PROSITE" id="PS00108">
    <property type="entry name" value="PROTEIN_KINASE_ST"/>
    <property type="match status" value="1"/>
</dbReference>
<dbReference type="Pfam" id="PF00069">
    <property type="entry name" value="Pkinase"/>
    <property type="match status" value="1"/>
</dbReference>
<evidence type="ECO:0000313" key="4">
    <source>
        <dbReference type="Proteomes" id="UP000503462"/>
    </source>
</evidence>